<dbReference type="InterPro" id="IPR036890">
    <property type="entry name" value="HATPase_C_sf"/>
</dbReference>
<evidence type="ECO:0000256" key="2">
    <source>
        <dbReference type="ARBA" id="ARBA00022777"/>
    </source>
</evidence>
<dbReference type="Gene3D" id="1.20.5.1930">
    <property type="match status" value="1"/>
</dbReference>
<dbReference type="Gene3D" id="3.30.450.40">
    <property type="match status" value="2"/>
</dbReference>
<keyword evidence="1" id="KW-0808">Transferase</keyword>
<evidence type="ECO:0000259" key="5">
    <source>
        <dbReference type="SMART" id="SM00387"/>
    </source>
</evidence>
<dbReference type="Pfam" id="PF01590">
    <property type="entry name" value="GAF"/>
    <property type="match status" value="2"/>
</dbReference>
<dbReference type="Proteomes" id="UP000037395">
    <property type="component" value="Unassembled WGS sequence"/>
</dbReference>
<name>A0A1E7N4D0_KITAU</name>
<evidence type="ECO:0000256" key="1">
    <source>
        <dbReference type="ARBA" id="ARBA00022679"/>
    </source>
</evidence>
<dbReference type="InterPro" id="IPR050482">
    <property type="entry name" value="Sensor_HK_TwoCompSys"/>
</dbReference>
<sequence length="555" mass="58798">MQRLLEAVVSIGAGLDLHATLHRIATGAAELVDARYAALGVIAPGGDGLADFIHVGIDDATAAEIGELPAGRGILGALIDRPEPLRLTELGADPRSSGFPSHHPQMRTFLGVPIRVREEVFGNLYLTEKKGGGAFTPEDEQVVHALAAAAGVAIENSRLYEEGRRRERWIAGAAAVTTALLAAEQAEGALTVAAEQVRELADAALGMILLPTAPVGEGDCQMRVAHASGEAAEFVRGELLPKDSFAARLLEGDSVYLDDMSGDPTVVMRLARSFGPSMAVPMVARGRVLGGLCVWRPRGALPFTDSEKQLAGTFASQAALALRLAEGQRDQQRLAVFQDRDRIARDLHDLVIQRLFATGMMLESAARRAVVPEVKAGIGNAVDELDATIQEVRTTIYALQHDNHGDAPDTLRTRVLREASQAAAALGFKPSVSFVGPVESLVGENTGRQLLAALREMLSNTARHARASRVGVEIDATVHLGDKGRPVGGDPESLDRGGRPGVLLSVTDDGVGIPQGGRRSGLLNLTRRAEALGGAAWHESGPYRKGTVVRWTARL</sequence>
<reference evidence="6" key="1">
    <citation type="submission" date="2016-08" db="EMBL/GenBank/DDBJ databases">
        <title>Sequencing, Assembly and Comparative Genomics of S. aureofaciens ATCC 10762.</title>
        <authorList>
            <person name="Gradnigo J.S."/>
            <person name="Johnson N."/>
            <person name="Somerville G.A."/>
        </authorList>
    </citation>
    <scope>NUCLEOTIDE SEQUENCE [LARGE SCALE GENOMIC DNA]</scope>
    <source>
        <strain evidence="6">ATCC 10762</strain>
    </source>
</reference>
<evidence type="ECO:0000313" key="7">
    <source>
        <dbReference type="Proteomes" id="UP000037395"/>
    </source>
</evidence>
<dbReference type="SMART" id="SM00387">
    <property type="entry name" value="HATPase_c"/>
    <property type="match status" value="1"/>
</dbReference>
<dbReference type="SUPFAM" id="SSF55781">
    <property type="entry name" value="GAF domain-like"/>
    <property type="match status" value="2"/>
</dbReference>
<dbReference type="GO" id="GO:0016020">
    <property type="term" value="C:membrane"/>
    <property type="evidence" value="ECO:0007669"/>
    <property type="project" value="InterPro"/>
</dbReference>
<keyword evidence="3" id="KW-0902">Two-component regulatory system</keyword>
<feature type="domain" description="Histidine kinase/HSP90-like ATPase" evidence="5">
    <location>
        <begin position="445"/>
        <end position="555"/>
    </location>
</feature>
<gene>
    <name evidence="6" type="ORF">HS99_0031795</name>
</gene>
<dbReference type="GO" id="GO:0046983">
    <property type="term" value="F:protein dimerization activity"/>
    <property type="evidence" value="ECO:0007669"/>
    <property type="project" value="InterPro"/>
</dbReference>
<comment type="caution">
    <text evidence="6">The sequence shown here is derived from an EMBL/GenBank/DDBJ whole genome shotgun (WGS) entry which is preliminary data.</text>
</comment>
<evidence type="ECO:0000313" key="6">
    <source>
        <dbReference type="EMBL" id="OEV35547.1"/>
    </source>
</evidence>
<dbReference type="SMART" id="SM00065">
    <property type="entry name" value="GAF"/>
    <property type="match status" value="2"/>
</dbReference>
<dbReference type="Gene3D" id="3.30.565.10">
    <property type="entry name" value="Histidine kinase-like ATPase, C-terminal domain"/>
    <property type="match status" value="1"/>
</dbReference>
<proteinExistence type="predicted"/>
<protein>
    <submittedName>
        <fullName evidence="6">Histidine kinase</fullName>
    </submittedName>
</protein>
<dbReference type="EMBL" id="JPRF03000033">
    <property type="protein sequence ID" value="OEV35547.1"/>
    <property type="molecule type" value="Genomic_DNA"/>
</dbReference>
<dbReference type="InterPro" id="IPR003018">
    <property type="entry name" value="GAF"/>
</dbReference>
<accession>A0A1E7N4D0</accession>
<dbReference type="Pfam" id="PF07730">
    <property type="entry name" value="HisKA_3"/>
    <property type="match status" value="1"/>
</dbReference>
<dbReference type="GO" id="GO:0000155">
    <property type="term" value="F:phosphorelay sensor kinase activity"/>
    <property type="evidence" value="ECO:0007669"/>
    <property type="project" value="InterPro"/>
</dbReference>
<dbReference type="InterPro" id="IPR011712">
    <property type="entry name" value="Sig_transdc_His_kin_sub3_dim/P"/>
</dbReference>
<dbReference type="InterPro" id="IPR029016">
    <property type="entry name" value="GAF-like_dom_sf"/>
</dbReference>
<dbReference type="AlphaFoldDB" id="A0A1E7N4D0"/>
<keyword evidence="2 6" id="KW-0418">Kinase</keyword>
<evidence type="ECO:0000259" key="4">
    <source>
        <dbReference type="SMART" id="SM00065"/>
    </source>
</evidence>
<dbReference type="PANTHER" id="PTHR24421:SF56">
    <property type="entry name" value="OXYGEN SENSOR HISTIDINE KINASE RESPONSE REGULATOR DOST"/>
    <property type="match status" value="1"/>
</dbReference>
<organism evidence="6 7">
    <name type="scientific">Kitasatospora aureofaciens</name>
    <name type="common">Streptomyces aureofaciens</name>
    <dbReference type="NCBI Taxonomy" id="1894"/>
    <lineage>
        <taxon>Bacteria</taxon>
        <taxon>Bacillati</taxon>
        <taxon>Actinomycetota</taxon>
        <taxon>Actinomycetes</taxon>
        <taxon>Kitasatosporales</taxon>
        <taxon>Streptomycetaceae</taxon>
        <taxon>Kitasatospora</taxon>
    </lineage>
</organism>
<feature type="domain" description="GAF" evidence="4">
    <location>
        <begin position="16"/>
        <end position="164"/>
    </location>
</feature>
<feature type="domain" description="GAF" evidence="4">
    <location>
        <begin position="185"/>
        <end position="332"/>
    </location>
</feature>
<keyword evidence="7" id="KW-1185">Reference proteome</keyword>
<dbReference type="InterPro" id="IPR003594">
    <property type="entry name" value="HATPase_dom"/>
</dbReference>
<dbReference type="SUPFAM" id="SSF55874">
    <property type="entry name" value="ATPase domain of HSP90 chaperone/DNA topoisomerase II/histidine kinase"/>
    <property type="match status" value="1"/>
</dbReference>
<dbReference type="PANTHER" id="PTHR24421">
    <property type="entry name" value="NITRATE/NITRITE SENSOR PROTEIN NARX-RELATED"/>
    <property type="match status" value="1"/>
</dbReference>
<evidence type="ECO:0000256" key="3">
    <source>
        <dbReference type="ARBA" id="ARBA00023012"/>
    </source>
</evidence>